<feature type="transmembrane region" description="Helical" evidence="8">
    <location>
        <begin position="303"/>
        <end position="320"/>
    </location>
</feature>
<comment type="subcellular location">
    <subcellularLocation>
        <location evidence="1">Membrane</location>
        <topology evidence="1">Multi-pass membrane protein</topology>
    </subcellularLocation>
</comment>
<evidence type="ECO:0000313" key="9">
    <source>
        <dbReference type="EMBL" id="KAK5051864.1"/>
    </source>
</evidence>
<dbReference type="Pfam" id="PF07690">
    <property type="entry name" value="MFS_1"/>
    <property type="match status" value="1"/>
</dbReference>
<proteinExistence type="inferred from homology"/>
<protein>
    <recommendedName>
        <fullName evidence="11">Major facilitator superfamily (MFS) profile domain-containing protein</fullName>
    </recommendedName>
</protein>
<name>A0AAV9N8L8_9EURO</name>
<dbReference type="InterPro" id="IPR036259">
    <property type="entry name" value="MFS_trans_sf"/>
</dbReference>
<gene>
    <name evidence="9" type="ORF">LTR84_002667</name>
</gene>
<comment type="caution">
    <text evidence="9">The sequence shown here is derived from an EMBL/GenBank/DDBJ whole genome shotgun (WGS) entry which is preliminary data.</text>
</comment>
<evidence type="ECO:0000256" key="4">
    <source>
        <dbReference type="ARBA" id="ARBA00022989"/>
    </source>
</evidence>
<evidence type="ECO:0008006" key="11">
    <source>
        <dbReference type="Google" id="ProtNLM"/>
    </source>
</evidence>
<dbReference type="GO" id="GO:0016020">
    <property type="term" value="C:membrane"/>
    <property type="evidence" value="ECO:0007669"/>
    <property type="project" value="UniProtKB-SubCell"/>
</dbReference>
<keyword evidence="2" id="KW-0813">Transport</keyword>
<dbReference type="GeneID" id="89970866"/>
<keyword evidence="5 8" id="KW-0472">Membrane</keyword>
<organism evidence="9 10">
    <name type="scientific">Exophiala bonariae</name>
    <dbReference type="NCBI Taxonomy" id="1690606"/>
    <lineage>
        <taxon>Eukaryota</taxon>
        <taxon>Fungi</taxon>
        <taxon>Dikarya</taxon>
        <taxon>Ascomycota</taxon>
        <taxon>Pezizomycotina</taxon>
        <taxon>Eurotiomycetes</taxon>
        <taxon>Chaetothyriomycetidae</taxon>
        <taxon>Chaetothyriales</taxon>
        <taxon>Herpotrichiellaceae</taxon>
        <taxon>Exophiala</taxon>
    </lineage>
</organism>
<dbReference type="SUPFAM" id="SSF103473">
    <property type="entry name" value="MFS general substrate transporter"/>
    <property type="match status" value="1"/>
</dbReference>
<feature type="transmembrane region" description="Helical" evidence="8">
    <location>
        <begin position="332"/>
        <end position="352"/>
    </location>
</feature>
<feature type="transmembrane region" description="Helical" evidence="8">
    <location>
        <begin position="27"/>
        <end position="45"/>
    </location>
</feature>
<keyword evidence="10" id="KW-1185">Reference proteome</keyword>
<accession>A0AAV9N8L8</accession>
<feature type="transmembrane region" description="Helical" evidence="8">
    <location>
        <begin position="358"/>
        <end position="380"/>
    </location>
</feature>
<dbReference type="GO" id="GO:0022857">
    <property type="term" value="F:transmembrane transporter activity"/>
    <property type="evidence" value="ECO:0007669"/>
    <property type="project" value="InterPro"/>
</dbReference>
<feature type="transmembrane region" description="Helical" evidence="8">
    <location>
        <begin position="197"/>
        <end position="217"/>
    </location>
</feature>
<reference evidence="9 10" key="1">
    <citation type="submission" date="2023-08" db="EMBL/GenBank/DDBJ databases">
        <title>Black Yeasts Isolated from many extreme environments.</title>
        <authorList>
            <person name="Coleine C."/>
            <person name="Stajich J.E."/>
            <person name="Selbmann L."/>
        </authorList>
    </citation>
    <scope>NUCLEOTIDE SEQUENCE [LARGE SCALE GENOMIC DNA]</scope>
    <source>
        <strain evidence="9 10">CCFEE 5792</strain>
    </source>
</reference>
<evidence type="ECO:0000256" key="1">
    <source>
        <dbReference type="ARBA" id="ARBA00004141"/>
    </source>
</evidence>
<dbReference type="PANTHER" id="PTHR43791:SF15">
    <property type="entry name" value="TRANSPORTER SEO1-RELATED"/>
    <property type="match status" value="1"/>
</dbReference>
<evidence type="ECO:0000256" key="2">
    <source>
        <dbReference type="ARBA" id="ARBA00022448"/>
    </source>
</evidence>
<dbReference type="EMBL" id="JAVRRD010000014">
    <property type="protein sequence ID" value="KAK5051864.1"/>
    <property type="molecule type" value="Genomic_DNA"/>
</dbReference>
<feature type="transmembrane region" description="Helical" evidence="8">
    <location>
        <begin position="132"/>
        <end position="151"/>
    </location>
</feature>
<evidence type="ECO:0000256" key="5">
    <source>
        <dbReference type="ARBA" id="ARBA00023136"/>
    </source>
</evidence>
<feature type="region of interest" description="Disordered" evidence="7">
    <location>
        <begin position="467"/>
        <end position="489"/>
    </location>
</feature>
<evidence type="ECO:0000313" key="10">
    <source>
        <dbReference type="Proteomes" id="UP001358417"/>
    </source>
</evidence>
<dbReference type="InterPro" id="IPR011701">
    <property type="entry name" value="MFS"/>
</dbReference>
<dbReference type="PANTHER" id="PTHR43791">
    <property type="entry name" value="PERMEASE-RELATED"/>
    <property type="match status" value="1"/>
</dbReference>
<sequence>MAFFDYRKIWYRLSWFSTDDTKEERRLIWKLDLLILPYSLAVYIIKYIDQANINNAYVGGMKEDLGFHGNELVHFQTIYILGAVLGQIPFLFLLTRIRIHQVIPILDIAWGIFTLLQYRSTGYTEVMVYRFFVGWFEAPYFITSHYVFGSWYKRHEIARRAGIWYTAQNIGTLTAGLIQAAASSKLDGVNGLAGWRWMYIICACITIPVGIIGFFILPGTPDRPSRVFLSQDDIDLAAKRLHDAGHVTSEEISWGTLKRVLSCRLTWALLSLDLFFWGGSTNVISGGFLLWLKSLNRYSSAKINSLGSLSPAIGIFYTLLVSTASDLVLGPAWAITMAHTLNIIGLIILITWKVPETALWFAFMTTYAANSVSGVLYSWVNSVLSHSPVERSFTLVFINMISQSTVAWTPLLVFKTVEAPRFTKGYSFVMGNAICLIIFAHVIRRYLSRRAGYVLAVPTDVGMQADTKHSTTSTYAPENTARKQSDNSRSVKLRSLDIGQVEKPLAKPVDLALQAV</sequence>
<evidence type="ECO:0000256" key="3">
    <source>
        <dbReference type="ARBA" id="ARBA00022692"/>
    </source>
</evidence>
<dbReference type="FunFam" id="1.20.1250.20:FF:000065">
    <property type="entry name" value="Putative MFS pantothenate transporter"/>
    <property type="match status" value="1"/>
</dbReference>
<keyword evidence="3 8" id="KW-0812">Transmembrane</keyword>
<feature type="transmembrane region" description="Helical" evidence="8">
    <location>
        <begin position="73"/>
        <end position="95"/>
    </location>
</feature>
<dbReference type="Proteomes" id="UP001358417">
    <property type="component" value="Unassembled WGS sequence"/>
</dbReference>
<feature type="transmembrane region" description="Helical" evidence="8">
    <location>
        <begin position="163"/>
        <end position="182"/>
    </location>
</feature>
<feature type="transmembrane region" description="Helical" evidence="8">
    <location>
        <begin position="102"/>
        <end position="120"/>
    </location>
</feature>
<evidence type="ECO:0000256" key="7">
    <source>
        <dbReference type="SAM" id="MobiDB-lite"/>
    </source>
</evidence>
<dbReference type="Gene3D" id="1.20.1250.20">
    <property type="entry name" value="MFS general substrate transporter like domains"/>
    <property type="match status" value="1"/>
</dbReference>
<evidence type="ECO:0000256" key="6">
    <source>
        <dbReference type="ARBA" id="ARBA00037968"/>
    </source>
</evidence>
<evidence type="ECO:0000256" key="8">
    <source>
        <dbReference type="SAM" id="Phobius"/>
    </source>
</evidence>
<keyword evidence="4 8" id="KW-1133">Transmembrane helix</keyword>
<comment type="similarity">
    <text evidence="6">Belongs to the major facilitator superfamily. Allantoate permease family.</text>
</comment>
<feature type="transmembrane region" description="Helical" evidence="8">
    <location>
        <begin position="392"/>
        <end position="413"/>
    </location>
</feature>
<feature type="transmembrane region" description="Helical" evidence="8">
    <location>
        <begin position="425"/>
        <end position="443"/>
    </location>
</feature>
<dbReference type="AlphaFoldDB" id="A0AAV9N8L8"/>
<dbReference type="RefSeq" id="XP_064705878.1">
    <property type="nucleotide sequence ID" value="XM_064846268.1"/>
</dbReference>